<sequence>MASPAGGRRAQNRPHGKVLRTHRRPAARVHRQAARVLRGHRPAVRRRPRQPLPQGPLRHPRRPRRTHPRLPGLRRFARRDHRPPAGERPDHPDVVRLRGPADRAAGARPGRAGVPRRPPVRRAARPLRPRRRRRRAARDRPGAGRADQRLLRVRRPVHGLPLRPGAAPAVLRPQGRGELRRLLRGQGPRRRQHRRPALAAAPAAAAHPRLSDGVRWVARPPTMEPAPCPAPTSC</sequence>
<keyword evidence="3" id="KW-1185">Reference proteome</keyword>
<reference evidence="2 3" key="1">
    <citation type="submission" date="2014-05" db="EMBL/GenBank/DDBJ databases">
        <title>Draft Genome Sequence of Kitasatospora cheerisanensis KCTC 2395.</title>
        <authorList>
            <person name="Nam D.H."/>
        </authorList>
    </citation>
    <scope>NUCLEOTIDE SEQUENCE [LARGE SCALE GENOMIC DNA]</scope>
    <source>
        <strain evidence="2 3">KCTC 2395</strain>
    </source>
</reference>
<feature type="compositionally biased region" description="Basic and acidic residues" evidence="1">
    <location>
        <begin position="82"/>
        <end position="101"/>
    </location>
</feature>
<dbReference type="Proteomes" id="UP000027178">
    <property type="component" value="Unassembled WGS sequence"/>
</dbReference>
<evidence type="ECO:0000256" key="1">
    <source>
        <dbReference type="SAM" id="MobiDB-lite"/>
    </source>
</evidence>
<feature type="region of interest" description="Disordered" evidence="1">
    <location>
        <begin position="1"/>
        <end position="149"/>
    </location>
</feature>
<feature type="compositionally biased region" description="Low complexity" evidence="1">
    <location>
        <begin position="102"/>
        <end position="115"/>
    </location>
</feature>
<proteinExistence type="predicted"/>
<dbReference type="EMBL" id="JNBY01000095">
    <property type="protein sequence ID" value="KDN83286.1"/>
    <property type="molecule type" value="Genomic_DNA"/>
</dbReference>
<accession>A0A066YYX5</accession>
<feature type="compositionally biased region" description="Low complexity" evidence="1">
    <location>
        <begin position="197"/>
        <end position="208"/>
    </location>
</feature>
<dbReference type="AlphaFoldDB" id="A0A066YYX5"/>
<evidence type="ECO:0000313" key="3">
    <source>
        <dbReference type="Proteomes" id="UP000027178"/>
    </source>
</evidence>
<comment type="caution">
    <text evidence="2">The sequence shown here is derived from an EMBL/GenBank/DDBJ whole genome shotgun (WGS) entry which is preliminary data.</text>
</comment>
<gene>
    <name evidence="2" type="ORF">KCH_47680</name>
</gene>
<feature type="compositionally biased region" description="Basic and acidic residues" evidence="1">
    <location>
        <begin position="138"/>
        <end position="149"/>
    </location>
</feature>
<feature type="region of interest" description="Disordered" evidence="1">
    <location>
        <begin position="183"/>
        <end position="210"/>
    </location>
</feature>
<evidence type="ECO:0000313" key="2">
    <source>
        <dbReference type="EMBL" id="KDN83286.1"/>
    </source>
</evidence>
<organism evidence="2 3">
    <name type="scientific">Kitasatospora cheerisanensis KCTC 2395</name>
    <dbReference type="NCBI Taxonomy" id="1348663"/>
    <lineage>
        <taxon>Bacteria</taxon>
        <taxon>Bacillati</taxon>
        <taxon>Actinomycetota</taxon>
        <taxon>Actinomycetes</taxon>
        <taxon>Kitasatosporales</taxon>
        <taxon>Streptomycetaceae</taxon>
        <taxon>Kitasatospora</taxon>
    </lineage>
</organism>
<protein>
    <submittedName>
        <fullName evidence="2">Uncharacterized protein</fullName>
    </submittedName>
</protein>
<feature type="compositionally biased region" description="Basic residues" evidence="1">
    <location>
        <begin position="58"/>
        <end position="68"/>
    </location>
</feature>
<feature type="compositionally biased region" description="Basic residues" evidence="1">
    <location>
        <begin position="118"/>
        <end position="137"/>
    </location>
</feature>
<feature type="compositionally biased region" description="Basic residues" evidence="1">
    <location>
        <begin position="10"/>
        <end position="49"/>
    </location>
</feature>
<dbReference type="HOGENOM" id="CLU_1183790_0_0_11"/>
<name>A0A066YYX5_9ACTN</name>
<feature type="compositionally biased region" description="Basic residues" evidence="1">
    <location>
        <begin position="187"/>
        <end position="196"/>
    </location>
</feature>